<accession>A0A9D5CUY8</accession>
<keyword evidence="2" id="KW-1185">Reference proteome</keyword>
<name>A0A9D5CUY8_9LILI</name>
<evidence type="ECO:0000313" key="2">
    <source>
        <dbReference type="Proteomes" id="UP001085076"/>
    </source>
</evidence>
<protein>
    <submittedName>
        <fullName evidence="1">Uncharacterized protein</fullName>
    </submittedName>
</protein>
<organism evidence="1 2">
    <name type="scientific">Dioscorea zingiberensis</name>
    <dbReference type="NCBI Taxonomy" id="325984"/>
    <lineage>
        <taxon>Eukaryota</taxon>
        <taxon>Viridiplantae</taxon>
        <taxon>Streptophyta</taxon>
        <taxon>Embryophyta</taxon>
        <taxon>Tracheophyta</taxon>
        <taxon>Spermatophyta</taxon>
        <taxon>Magnoliopsida</taxon>
        <taxon>Liliopsida</taxon>
        <taxon>Dioscoreales</taxon>
        <taxon>Dioscoreaceae</taxon>
        <taxon>Dioscorea</taxon>
    </lineage>
</organism>
<comment type="caution">
    <text evidence="1">The sequence shown here is derived from an EMBL/GenBank/DDBJ whole genome shotgun (WGS) entry which is preliminary data.</text>
</comment>
<proteinExistence type="predicted"/>
<dbReference type="AlphaFoldDB" id="A0A9D5CUY8"/>
<gene>
    <name evidence="1" type="ORF">J5N97_015227</name>
</gene>
<dbReference type="Proteomes" id="UP001085076">
    <property type="component" value="Miscellaneous, Linkage group lg03"/>
</dbReference>
<reference evidence="1" key="1">
    <citation type="submission" date="2021-03" db="EMBL/GenBank/DDBJ databases">
        <authorList>
            <person name="Li Z."/>
            <person name="Yang C."/>
        </authorList>
    </citation>
    <scope>NUCLEOTIDE SEQUENCE</scope>
    <source>
        <strain evidence="1">Dzin_1.0</strain>
        <tissue evidence="1">Leaf</tissue>
    </source>
</reference>
<evidence type="ECO:0000313" key="1">
    <source>
        <dbReference type="EMBL" id="KAJ0979753.1"/>
    </source>
</evidence>
<sequence length="74" mass="8670">MHRYPHHLPRLPGVRLGEVREVTEVVSFYKPTSTTLPSHPIFRRLRVRPCIPNSLAKEFLKKPISFFNEETSDL</sequence>
<dbReference type="EMBL" id="JAGGNH010000003">
    <property type="protein sequence ID" value="KAJ0979753.1"/>
    <property type="molecule type" value="Genomic_DNA"/>
</dbReference>
<reference evidence="1" key="2">
    <citation type="journal article" date="2022" name="Hortic Res">
        <title>The genome of Dioscorea zingiberensis sheds light on the biosynthesis, origin and evolution of the medicinally important diosgenin saponins.</title>
        <authorList>
            <person name="Li Y."/>
            <person name="Tan C."/>
            <person name="Li Z."/>
            <person name="Guo J."/>
            <person name="Li S."/>
            <person name="Chen X."/>
            <person name="Wang C."/>
            <person name="Dai X."/>
            <person name="Yang H."/>
            <person name="Song W."/>
            <person name="Hou L."/>
            <person name="Xu J."/>
            <person name="Tong Z."/>
            <person name="Xu A."/>
            <person name="Yuan X."/>
            <person name="Wang W."/>
            <person name="Yang Q."/>
            <person name="Chen L."/>
            <person name="Sun Z."/>
            <person name="Wang K."/>
            <person name="Pan B."/>
            <person name="Chen J."/>
            <person name="Bao Y."/>
            <person name="Liu F."/>
            <person name="Qi X."/>
            <person name="Gang D.R."/>
            <person name="Wen J."/>
            <person name="Li J."/>
        </authorList>
    </citation>
    <scope>NUCLEOTIDE SEQUENCE</scope>
    <source>
        <strain evidence="1">Dzin_1.0</strain>
    </source>
</reference>